<protein>
    <submittedName>
        <fullName evidence="3">MerR family transcriptional regulator</fullName>
    </submittedName>
</protein>
<dbReference type="InterPro" id="IPR000551">
    <property type="entry name" value="MerR-type_HTH_dom"/>
</dbReference>
<dbReference type="CDD" id="cd01109">
    <property type="entry name" value="HTH_YyaN"/>
    <property type="match status" value="1"/>
</dbReference>
<feature type="domain" description="HTH merR-type" evidence="2">
    <location>
        <begin position="2"/>
        <end position="72"/>
    </location>
</feature>
<dbReference type="PANTHER" id="PTHR30204:SF82">
    <property type="entry name" value="TRANSCRIPTIONAL REGULATOR, MERR FAMILY"/>
    <property type="match status" value="1"/>
</dbReference>
<dbReference type="EMBL" id="WEZT01000001">
    <property type="protein sequence ID" value="MYV04365.1"/>
    <property type="molecule type" value="Genomic_DNA"/>
</dbReference>
<reference evidence="3 4" key="1">
    <citation type="journal article" date="2019" name="Appl. Environ. Microbiol.">
        <title>Genetic determinants of hydroxycinnamic acid metabolism in heterofermentative lactobacilli.</title>
        <authorList>
            <person name="Gaur G."/>
            <person name="Oh J.H."/>
            <person name="Filannino P."/>
            <person name="Gobbetti M."/>
            <person name="van Pijkeren J.P."/>
            <person name="Ganzle M.G."/>
        </authorList>
    </citation>
    <scope>NUCLEOTIDE SEQUENCE [LARGE SCALE GENOMIC DNA]</scope>
    <source>
        <strain evidence="3 4">FUA3583</strain>
    </source>
</reference>
<keyword evidence="1" id="KW-0238">DNA-binding</keyword>
<proteinExistence type="predicted"/>
<dbReference type="PANTHER" id="PTHR30204">
    <property type="entry name" value="REDOX-CYCLING DRUG-SENSING TRANSCRIPTIONAL ACTIVATOR SOXR"/>
    <property type="match status" value="1"/>
</dbReference>
<dbReference type="Pfam" id="PF13411">
    <property type="entry name" value="MerR_1"/>
    <property type="match status" value="1"/>
</dbReference>
<dbReference type="Proteomes" id="UP000480570">
    <property type="component" value="Unassembled WGS sequence"/>
</dbReference>
<gene>
    <name evidence="3" type="ORF">GB992_00365</name>
</gene>
<evidence type="ECO:0000256" key="1">
    <source>
        <dbReference type="ARBA" id="ARBA00023125"/>
    </source>
</evidence>
<dbReference type="Gene3D" id="1.10.1660.10">
    <property type="match status" value="1"/>
</dbReference>
<dbReference type="AlphaFoldDB" id="A0A7C9MI98"/>
<dbReference type="GO" id="GO:0003700">
    <property type="term" value="F:DNA-binding transcription factor activity"/>
    <property type="evidence" value="ECO:0007669"/>
    <property type="project" value="InterPro"/>
</dbReference>
<dbReference type="SUPFAM" id="SSF46955">
    <property type="entry name" value="Putative DNA-binding domain"/>
    <property type="match status" value="1"/>
</dbReference>
<dbReference type="SMART" id="SM00422">
    <property type="entry name" value="HTH_MERR"/>
    <property type="match status" value="1"/>
</dbReference>
<accession>A0A7C9MI98</accession>
<evidence type="ECO:0000313" key="4">
    <source>
        <dbReference type="Proteomes" id="UP000480570"/>
    </source>
</evidence>
<evidence type="ECO:0000313" key="3">
    <source>
        <dbReference type="EMBL" id="MYV04365.1"/>
    </source>
</evidence>
<dbReference type="InterPro" id="IPR047057">
    <property type="entry name" value="MerR_fam"/>
</dbReference>
<comment type="caution">
    <text evidence="3">The sequence shown here is derived from an EMBL/GenBank/DDBJ whole genome shotgun (WGS) entry which is preliminary data.</text>
</comment>
<sequence length="161" mass="18252">MAYSIGTIAKKTGLSIYTLRYYDKEGLTPFVKRNEASGRREFTDSDLNFLSVITCLKGTGMQLDEIRDFVNWCMEGDGTLDERLTLFEEQKQVVIDQIGDALKNLQKINHKINYYQKAVAAGTEDAVTGVNELPETYTPFNELVEQLRDGGAEERLNQKIN</sequence>
<dbReference type="GO" id="GO:0003677">
    <property type="term" value="F:DNA binding"/>
    <property type="evidence" value="ECO:0007669"/>
    <property type="project" value="UniProtKB-KW"/>
</dbReference>
<name>A0A7C9MI98_9LACO</name>
<dbReference type="PROSITE" id="PS50937">
    <property type="entry name" value="HTH_MERR_2"/>
    <property type="match status" value="1"/>
</dbReference>
<dbReference type="InterPro" id="IPR009061">
    <property type="entry name" value="DNA-bd_dom_put_sf"/>
</dbReference>
<organism evidence="3 4">
    <name type="scientific">Furfurilactobacillus rossiae</name>
    <dbReference type="NCBI Taxonomy" id="231049"/>
    <lineage>
        <taxon>Bacteria</taxon>
        <taxon>Bacillati</taxon>
        <taxon>Bacillota</taxon>
        <taxon>Bacilli</taxon>
        <taxon>Lactobacillales</taxon>
        <taxon>Lactobacillaceae</taxon>
        <taxon>Furfurilactobacillus</taxon>
    </lineage>
</organism>
<evidence type="ECO:0000259" key="2">
    <source>
        <dbReference type="PROSITE" id="PS50937"/>
    </source>
</evidence>